<protein>
    <submittedName>
        <fullName evidence="1">Uncharacterized protein</fullName>
    </submittedName>
</protein>
<evidence type="ECO:0000313" key="1">
    <source>
        <dbReference type="EMBL" id="QJA48281.1"/>
    </source>
</evidence>
<gene>
    <name evidence="1" type="ORF">TM448A00891_0016</name>
    <name evidence="2" type="ORF">TM448B00218_0067</name>
</gene>
<accession>A0A6H1ZLG7</accession>
<sequence>MKDFIENFEDAAEEQYFKMLQPDGRLRCRCGKLFDSSEGQPISANPYSMPVCGDCFDKQMKQITIQSSRQRAVIG</sequence>
<evidence type="ECO:0000313" key="2">
    <source>
        <dbReference type="EMBL" id="QJH94424.1"/>
    </source>
</evidence>
<organism evidence="1">
    <name type="scientific">viral metagenome</name>
    <dbReference type="NCBI Taxonomy" id="1070528"/>
    <lineage>
        <taxon>unclassified sequences</taxon>
        <taxon>metagenomes</taxon>
        <taxon>organismal metagenomes</taxon>
    </lineage>
</organism>
<reference evidence="1" key="1">
    <citation type="submission" date="2020-03" db="EMBL/GenBank/DDBJ databases">
        <title>The deep terrestrial virosphere.</title>
        <authorList>
            <person name="Holmfeldt K."/>
            <person name="Nilsson E."/>
            <person name="Simone D."/>
            <person name="Lopez-Fernandez M."/>
            <person name="Wu X."/>
            <person name="de Brujin I."/>
            <person name="Lundin D."/>
            <person name="Andersson A."/>
            <person name="Bertilsson S."/>
            <person name="Dopson M."/>
        </authorList>
    </citation>
    <scope>NUCLEOTIDE SEQUENCE</scope>
    <source>
        <strain evidence="1">TM448A00891</strain>
        <strain evidence="2">TM448B00218</strain>
    </source>
</reference>
<proteinExistence type="predicted"/>
<dbReference type="EMBL" id="MT144078">
    <property type="protein sequence ID" value="QJA48281.1"/>
    <property type="molecule type" value="Genomic_DNA"/>
</dbReference>
<dbReference type="AlphaFoldDB" id="A0A6H1ZLG7"/>
<dbReference type="EMBL" id="MT144600">
    <property type="protein sequence ID" value="QJH94424.1"/>
    <property type="molecule type" value="Genomic_DNA"/>
</dbReference>
<name>A0A6H1ZLG7_9ZZZZ</name>